<comment type="caution">
    <text evidence="2">The sequence shown here is derived from an EMBL/GenBank/DDBJ whole genome shotgun (WGS) entry which is preliminary data.</text>
</comment>
<dbReference type="AlphaFoldDB" id="A0A840VBN7"/>
<organism evidence="2 3">
    <name type="scientific">Haloferula luteola</name>
    <dbReference type="NCBI Taxonomy" id="595692"/>
    <lineage>
        <taxon>Bacteria</taxon>
        <taxon>Pseudomonadati</taxon>
        <taxon>Verrucomicrobiota</taxon>
        <taxon>Verrucomicrobiia</taxon>
        <taxon>Verrucomicrobiales</taxon>
        <taxon>Verrucomicrobiaceae</taxon>
        <taxon>Haloferula</taxon>
    </lineage>
</organism>
<evidence type="ECO:0000313" key="2">
    <source>
        <dbReference type="EMBL" id="MBB5350301.1"/>
    </source>
</evidence>
<evidence type="ECO:0008006" key="4">
    <source>
        <dbReference type="Google" id="ProtNLM"/>
    </source>
</evidence>
<keyword evidence="3" id="KW-1185">Reference proteome</keyword>
<keyword evidence="1" id="KW-0732">Signal</keyword>
<evidence type="ECO:0000313" key="3">
    <source>
        <dbReference type="Proteomes" id="UP000557717"/>
    </source>
</evidence>
<sequence>MKFLFCAWALASLVPLVEASTSITLNGLVGSSDSPSYHAGDPLSMTFVLANYELTGDPVDFGDEPQEYDWAQEEVGDAPIFGDLSFTGSSGLFVNPGGNAAEMYLYLGTLGVPNSTYLMFIAGVDEGPALQMGLMVGSAPVKYVFLGLNTPQLLPGLGVPGTNPEAYFSTIYGTYAVNDQDGSYLQLESGEIVTFQPTSMTIGAVPEISVTALAMTSLGVGAMRRRRLD</sequence>
<protein>
    <recommendedName>
        <fullName evidence="4">PEP-CTERM protein-sorting domain-containing protein</fullName>
    </recommendedName>
</protein>
<evidence type="ECO:0000256" key="1">
    <source>
        <dbReference type="SAM" id="SignalP"/>
    </source>
</evidence>
<dbReference type="RefSeq" id="WP_184015500.1">
    <property type="nucleotide sequence ID" value="NZ_JACHFD010000002.1"/>
</dbReference>
<dbReference type="Proteomes" id="UP000557717">
    <property type="component" value="Unassembled WGS sequence"/>
</dbReference>
<proteinExistence type="predicted"/>
<feature type="chain" id="PRO_5032986036" description="PEP-CTERM protein-sorting domain-containing protein" evidence="1">
    <location>
        <begin position="20"/>
        <end position="229"/>
    </location>
</feature>
<dbReference type="EMBL" id="JACHFD010000002">
    <property type="protein sequence ID" value="MBB5350301.1"/>
    <property type="molecule type" value="Genomic_DNA"/>
</dbReference>
<gene>
    <name evidence="2" type="ORF">HNR46_000525</name>
</gene>
<name>A0A840VBN7_9BACT</name>
<reference evidence="2 3" key="1">
    <citation type="submission" date="2020-08" db="EMBL/GenBank/DDBJ databases">
        <title>Genomic Encyclopedia of Type Strains, Phase IV (KMG-IV): sequencing the most valuable type-strain genomes for metagenomic binning, comparative biology and taxonomic classification.</title>
        <authorList>
            <person name="Goeker M."/>
        </authorList>
    </citation>
    <scope>NUCLEOTIDE SEQUENCE [LARGE SCALE GENOMIC DNA]</scope>
    <source>
        <strain evidence="2 3">YC6886</strain>
    </source>
</reference>
<feature type="signal peptide" evidence="1">
    <location>
        <begin position="1"/>
        <end position="19"/>
    </location>
</feature>
<accession>A0A840VBN7</accession>